<reference evidence="3 4" key="1">
    <citation type="submission" date="2023-01" db="EMBL/GenBank/DDBJ databases">
        <title>Draft genome sequence of Nocardiopsis sp. RSe5-2 isolated from halophytes.</title>
        <authorList>
            <person name="Duangmal K."/>
            <person name="Chantavorakit T."/>
        </authorList>
    </citation>
    <scope>NUCLEOTIDE SEQUENCE [LARGE SCALE GENOMIC DNA]</scope>
    <source>
        <strain evidence="3 4">RSe5-2</strain>
    </source>
</reference>
<keyword evidence="4" id="KW-1185">Reference proteome</keyword>
<dbReference type="EMBL" id="JAQFWQ010000018">
    <property type="protein sequence ID" value="MDA2810680.1"/>
    <property type="molecule type" value="Genomic_DNA"/>
</dbReference>
<feature type="compositionally biased region" description="Low complexity" evidence="1">
    <location>
        <begin position="48"/>
        <end position="59"/>
    </location>
</feature>
<feature type="compositionally biased region" description="Basic residues" evidence="1">
    <location>
        <begin position="14"/>
        <end position="25"/>
    </location>
</feature>
<feature type="compositionally biased region" description="Low complexity" evidence="1">
    <location>
        <begin position="1"/>
        <end position="13"/>
    </location>
</feature>
<gene>
    <name evidence="3" type="ORF">O4J56_08540</name>
</gene>
<keyword evidence="2" id="KW-0812">Transmembrane</keyword>
<dbReference type="Proteomes" id="UP001527866">
    <property type="component" value="Unassembled WGS sequence"/>
</dbReference>
<feature type="transmembrane region" description="Helical" evidence="2">
    <location>
        <begin position="144"/>
        <end position="169"/>
    </location>
</feature>
<evidence type="ECO:0000313" key="4">
    <source>
        <dbReference type="Proteomes" id="UP001527866"/>
    </source>
</evidence>
<sequence>MSRSDSAGRAGARGSRRARNGRRHRGDAAPQDTVVDTGPGEVVEELGPEAYDGPGPEALPEGDEAADEAAPARRAGKRKKKGRKAKGKAEAAPPRRGRRSAPGTVDPVSKFSATALRKVSVLGDRPNQVVNTLAEQSTGKRGTAVLGVLLGLCGVALVVLLGVLFYLLLFTDNSFGGGDDPAMAMPEDGHSTLLPTVFQGESQEQKIFDPIAERPEGAKPLDAEKVFGSDAEKLELDDLTLTLQEAEATDTCTRWVWGEDVGQALVDGGCTSAARGFYQDADEEYVAQFTLFDLSDSEASSAAAKTLDPRNHDTDVGFLVPMDQGVDGLHQGYSQASTQVMGHYLAVYWVARADAGEPEEDTAMAKVNVVAMDAAVWVYEQVGRAKEEQEG</sequence>
<evidence type="ECO:0000256" key="1">
    <source>
        <dbReference type="SAM" id="MobiDB-lite"/>
    </source>
</evidence>
<feature type="region of interest" description="Disordered" evidence="1">
    <location>
        <begin position="1"/>
        <end position="109"/>
    </location>
</feature>
<feature type="compositionally biased region" description="Basic residues" evidence="1">
    <location>
        <begin position="74"/>
        <end position="86"/>
    </location>
</feature>
<keyword evidence="2" id="KW-1133">Transmembrane helix</keyword>
<dbReference type="RefSeq" id="WP_270684943.1">
    <property type="nucleotide sequence ID" value="NZ_JAQFWQ010000018.1"/>
</dbReference>
<name>A0ABT4U2I8_9ACTN</name>
<accession>A0ABT4U2I8</accession>
<comment type="caution">
    <text evidence="3">The sequence shown here is derived from an EMBL/GenBank/DDBJ whole genome shotgun (WGS) entry which is preliminary data.</text>
</comment>
<evidence type="ECO:0000313" key="3">
    <source>
        <dbReference type="EMBL" id="MDA2810680.1"/>
    </source>
</evidence>
<protein>
    <submittedName>
        <fullName evidence="3">Uncharacterized protein</fullName>
    </submittedName>
</protein>
<organism evidence="3 4">
    <name type="scientific">Nocardiopsis endophytica</name>
    <dbReference type="NCBI Taxonomy" id="3018445"/>
    <lineage>
        <taxon>Bacteria</taxon>
        <taxon>Bacillati</taxon>
        <taxon>Actinomycetota</taxon>
        <taxon>Actinomycetes</taxon>
        <taxon>Streptosporangiales</taxon>
        <taxon>Nocardiopsidaceae</taxon>
        <taxon>Nocardiopsis</taxon>
    </lineage>
</organism>
<keyword evidence="2" id="KW-0472">Membrane</keyword>
<proteinExistence type="predicted"/>
<evidence type="ECO:0000256" key="2">
    <source>
        <dbReference type="SAM" id="Phobius"/>
    </source>
</evidence>